<keyword evidence="1" id="KW-0403">Intermediate filament</keyword>
<comment type="caution">
    <text evidence="6">The sequence shown here is derived from an EMBL/GenBank/DDBJ whole genome shotgun (WGS) entry which is preliminary data.</text>
</comment>
<dbReference type="PROSITE" id="PS51842">
    <property type="entry name" value="IF_ROD_2"/>
    <property type="match status" value="1"/>
</dbReference>
<evidence type="ECO:0000259" key="5">
    <source>
        <dbReference type="PROSITE" id="PS51842"/>
    </source>
</evidence>
<dbReference type="EMBL" id="RJVU01035287">
    <property type="protein sequence ID" value="ROL47758.1"/>
    <property type="molecule type" value="Genomic_DNA"/>
</dbReference>
<evidence type="ECO:0000256" key="1">
    <source>
        <dbReference type="ARBA" id="ARBA00022754"/>
    </source>
</evidence>
<dbReference type="OrthoDB" id="2441647at2759"/>
<proteinExistence type="predicted"/>
<dbReference type="GO" id="GO:0005882">
    <property type="term" value="C:intermediate filament"/>
    <property type="evidence" value="ECO:0007669"/>
    <property type="project" value="UniProtKB-KW"/>
</dbReference>
<evidence type="ECO:0000313" key="6">
    <source>
        <dbReference type="EMBL" id="ROL47758.1"/>
    </source>
</evidence>
<feature type="coiled-coil region" evidence="3">
    <location>
        <begin position="297"/>
        <end position="368"/>
    </location>
</feature>
<evidence type="ECO:0000256" key="2">
    <source>
        <dbReference type="ARBA" id="ARBA00023054"/>
    </source>
</evidence>
<accession>A0A3N0YPS5</accession>
<dbReference type="PANTHER" id="PTHR23239">
    <property type="entry name" value="INTERMEDIATE FILAMENT"/>
    <property type="match status" value="1"/>
</dbReference>
<dbReference type="SMART" id="SM01391">
    <property type="entry name" value="Filament"/>
    <property type="match status" value="1"/>
</dbReference>
<dbReference type="FunFam" id="1.20.5.500:FF:000001">
    <property type="entry name" value="Type II keratin 23"/>
    <property type="match status" value="1"/>
</dbReference>
<feature type="domain" description="IF rod" evidence="5">
    <location>
        <begin position="133"/>
        <end position="443"/>
    </location>
</feature>
<dbReference type="InterPro" id="IPR002957">
    <property type="entry name" value="Keratin_I"/>
</dbReference>
<dbReference type="FunFam" id="1.20.5.170:FF:000002">
    <property type="entry name" value="Type I keratin KA11"/>
    <property type="match status" value="1"/>
</dbReference>
<feature type="coiled-coil region" evidence="3">
    <location>
        <begin position="242"/>
        <end position="269"/>
    </location>
</feature>
<dbReference type="GO" id="GO:0005198">
    <property type="term" value="F:structural molecule activity"/>
    <property type="evidence" value="ECO:0007669"/>
    <property type="project" value="InterPro"/>
</dbReference>
<dbReference type="PRINTS" id="PR01248">
    <property type="entry name" value="TYPE1KERATIN"/>
</dbReference>
<sequence>MELEGGSCTLWTGGGKEGVCQTLLQPPAMLRLKDQRIVDGRQTWSRRDTDEETRRKLGILENAGDSAADEEGDECQVCVVSILVRECVVIRTLSVYGGAGGRGTRISSSPTGFLHSSPRGFNLGDALDPSADEKATMQNLNNRLASYLEKVRSLEKANADLEHNIREWYDNRTEVTFDHTDLLDTIKDLKNEIQSISLDNGTIVLAVDNAKLAADDFKIKYESELGMRRGVEADIANLRKILDEFSLSRSDLEMQIESLKEELIMLKRSHKEEMALVSAEVGYQVNVCVDAAPSMDLNQAINEIRQHYETMTEKNRKDLESWYESKIATVQQEVVTHNEDLQNSRTELKELTSTLQRLQIELQTHQSMRSALDGELDGTKARYSDQLAWLQATVTSLEDQLSQFHANISNNKQDYETLLDVKSRLEREIAEYRRLLDGDERSCHQNNHSGGNHNLPIVNGKVVESSETVDVNEQND</sequence>
<feature type="compositionally biased region" description="Polar residues" evidence="4">
    <location>
        <begin position="465"/>
        <end position="476"/>
    </location>
</feature>
<gene>
    <name evidence="6" type="ORF">DPX16_16130</name>
</gene>
<protein>
    <submittedName>
        <fullName evidence="6">Keratin, type I cytoskeletal 13</fullName>
    </submittedName>
</protein>
<dbReference type="Gene3D" id="1.20.5.170">
    <property type="match status" value="1"/>
</dbReference>
<name>A0A3N0YPS5_ANAGA</name>
<evidence type="ECO:0000256" key="4">
    <source>
        <dbReference type="SAM" id="MobiDB-lite"/>
    </source>
</evidence>
<dbReference type="InterPro" id="IPR039008">
    <property type="entry name" value="IF_rod_dom"/>
</dbReference>
<feature type="coiled-coil region" evidence="3">
    <location>
        <begin position="130"/>
        <end position="171"/>
    </location>
</feature>
<dbReference type="Proteomes" id="UP000281406">
    <property type="component" value="Unassembled WGS sequence"/>
</dbReference>
<dbReference type="PANTHER" id="PTHR23239:SF367">
    <property type="entry name" value="KERATIN 15-RELATED"/>
    <property type="match status" value="1"/>
</dbReference>
<feature type="region of interest" description="Disordered" evidence="4">
    <location>
        <begin position="440"/>
        <end position="476"/>
    </location>
</feature>
<dbReference type="Gene3D" id="1.20.5.500">
    <property type="entry name" value="Single helix bin"/>
    <property type="match status" value="1"/>
</dbReference>
<dbReference type="Pfam" id="PF00038">
    <property type="entry name" value="Filament"/>
    <property type="match status" value="1"/>
</dbReference>
<dbReference type="AlphaFoldDB" id="A0A3N0YPS5"/>
<evidence type="ECO:0000256" key="3">
    <source>
        <dbReference type="SAM" id="Coils"/>
    </source>
</evidence>
<keyword evidence="2 3" id="KW-0175">Coiled coil</keyword>
<dbReference type="SUPFAM" id="SSF64593">
    <property type="entry name" value="Intermediate filament protein, coiled coil region"/>
    <property type="match status" value="2"/>
</dbReference>
<organism evidence="6 7">
    <name type="scientific">Anabarilius grahami</name>
    <name type="common">Kanglang fish</name>
    <name type="synonym">Barilius grahami</name>
    <dbReference type="NCBI Taxonomy" id="495550"/>
    <lineage>
        <taxon>Eukaryota</taxon>
        <taxon>Metazoa</taxon>
        <taxon>Chordata</taxon>
        <taxon>Craniata</taxon>
        <taxon>Vertebrata</taxon>
        <taxon>Euteleostomi</taxon>
        <taxon>Actinopterygii</taxon>
        <taxon>Neopterygii</taxon>
        <taxon>Teleostei</taxon>
        <taxon>Ostariophysi</taxon>
        <taxon>Cypriniformes</taxon>
        <taxon>Xenocyprididae</taxon>
        <taxon>Xenocypridinae</taxon>
        <taxon>Xenocypridinae incertae sedis</taxon>
        <taxon>Anabarilius</taxon>
    </lineage>
</organism>
<keyword evidence="7" id="KW-1185">Reference proteome</keyword>
<evidence type="ECO:0000313" key="7">
    <source>
        <dbReference type="Proteomes" id="UP000281406"/>
    </source>
</evidence>
<dbReference type="Gene3D" id="1.20.5.1160">
    <property type="entry name" value="Vasodilator-stimulated phosphoprotein"/>
    <property type="match status" value="1"/>
</dbReference>
<reference evidence="6 7" key="1">
    <citation type="submission" date="2018-10" db="EMBL/GenBank/DDBJ databases">
        <title>Genome assembly for a Yunnan-Guizhou Plateau 3E fish, Anabarilius grahami (Regan), and its evolutionary and genetic applications.</title>
        <authorList>
            <person name="Jiang W."/>
        </authorList>
    </citation>
    <scope>NUCLEOTIDE SEQUENCE [LARGE SCALE GENOMIC DNA]</scope>
    <source>
        <strain evidence="6">AG-KIZ</strain>
        <tissue evidence="6">Muscle</tissue>
    </source>
</reference>